<name>A0A1G6KJT5_NIADE</name>
<evidence type="ECO:0000313" key="1">
    <source>
        <dbReference type="EMBL" id="SDC31197.1"/>
    </source>
</evidence>
<dbReference type="Proteomes" id="UP000198757">
    <property type="component" value="Unassembled WGS sequence"/>
</dbReference>
<reference evidence="2" key="1">
    <citation type="submission" date="2016-10" db="EMBL/GenBank/DDBJ databases">
        <authorList>
            <person name="Varghese N."/>
            <person name="Submissions S."/>
        </authorList>
    </citation>
    <scope>NUCLEOTIDE SEQUENCE [LARGE SCALE GENOMIC DNA]</scope>
    <source>
        <strain evidence="2">DSM 25811 / CCM 8410 / LMG 26954 / E90</strain>
    </source>
</reference>
<dbReference type="AlphaFoldDB" id="A0A1G6KJT5"/>
<dbReference type="InterPro" id="IPR041055">
    <property type="entry name" value="Kinase-PolyVal"/>
</dbReference>
<sequence>MYLAADYRNVIKVNDAVYYATWLEYFDSVLIHNLLFPDTAYSLLGFMKINNTFFIAVQQPFIQGASADLSDINMLLTYNGFSNIKRQDYFNDEFGLLLEDMHDENVIAKENSLFFIDTVFYILKR</sequence>
<dbReference type="EMBL" id="FMZO01000002">
    <property type="protein sequence ID" value="SDC31197.1"/>
    <property type="molecule type" value="Genomic_DNA"/>
</dbReference>
<proteinExistence type="predicted"/>
<organism evidence="1 2">
    <name type="scientific">Niabella drilacis (strain DSM 25811 / CCM 8410 / CCUG 62505 / LMG 26954 / E90)</name>
    <dbReference type="NCBI Taxonomy" id="1285928"/>
    <lineage>
        <taxon>Bacteria</taxon>
        <taxon>Pseudomonadati</taxon>
        <taxon>Bacteroidota</taxon>
        <taxon>Chitinophagia</taxon>
        <taxon>Chitinophagales</taxon>
        <taxon>Chitinophagaceae</taxon>
        <taxon>Niabella</taxon>
    </lineage>
</organism>
<evidence type="ECO:0000313" key="2">
    <source>
        <dbReference type="Proteomes" id="UP000198757"/>
    </source>
</evidence>
<keyword evidence="2" id="KW-1185">Reference proteome</keyword>
<protein>
    <submittedName>
        <fullName evidence="1">Uncharacterized protein</fullName>
    </submittedName>
</protein>
<gene>
    <name evidence="1" type="ORF">SAMN04487894_1023</name>
</gene>
<dbReference type="Pfam" id="PF18762">
    <property type="entry name" value="Kinase-PolyVal"/>
    <property type="match status" value="1"/>
</dbReference>
<accession>A0A1G6KJT5</accession>